<dbReference type="RefSeq" id="WP_413272306.1">
    <property type="nucleotide sequence ID" value="NZ_JBHFNQ010000161.1"/>
</dbReference>
<protein>
    <submittedName>
        <fullName evidence="2">GNAT family N-acetyltransferase</fullName>
        <ecNumber evidence="2">2.3.-.-</ecNumber>
    </submittedName>
</protein>
<dbReference type="Gene3D" id="3.40.630.30">
    <property type="match status" value="1"/>
</dbReference>
<reference evidence="2 3" key="1">
    <citation type="submission" date="2024-09" db="EMBL/GenBank/DDBJ databases">
        <title>Floridaenema gen nov. (Aerosakkonemataceae, Aerosakkonematales ord. nov., Cyanobacteria) from benthic tropical and subtropical fresh waters, with the description of four new species.</title>
        <authorList>
            <person name="Moretto J.A."/>
            <person name="Berthold D.E."/>
            <person name="Lefler F.W."/>
            <person name="Huang I.-S."/>
            <person name="Laughinghouse H. IV."/>
        </authorList>
    </citation>
    <scope>NUCLEOTIDE SEQUENCE [LARGE SCALE GENOMIC DNA]</scope>
    <source>
        <strain evidence="2 3">BLCC-F46</strain>
    </source>
</reference>
<sequence>MDEISFALPTGCILRPANASDIWEIRKLVFSAKLDPTQLRWQQFSVIECDKKIVACGQLRSFSGAQELSSLVVLPAWRNQGLGSYLVKHLIQQASQPLYLECASWLEQFYTQFGFVSISWREVPSPLKEKFRITQFATKIVPIMSLKVMQYRGVETPTDEKQTPLS</sequence>
<dbReference type="Pfam" id="PF13508">
    <property type="entry name" value="Acetyltransf_7"/>
    <property type="match status" value="1"/>
</dbReference>
<evidence type="ECO:0000259" key="1">
    <source>
        <dbReference type="PROSITE" id="PS51186"/>
    </source>
</evidence>
<comment type="caution">
    <text evidence="2">The sequence shown here is derived from an EMBL/GenBank/DDBJ whole genome shotgun (WGS) entry which is preliminary data.</text>
</comment>
<organism evidence="2 3">
    <name type="scientific">Floridaenema aerugineum BLCC-F46</name>
    <dbReference type="NCBI Taxonomy" id="3153654"/>
    <lineage>
        <taxon>Bacteria</taxon>
        <taxon>Bacillati</taxon>
        <taxon>Cyanobacteriota</taxon>
        <taxon>Cyanophyceae</taxon>
        <taxon>Oscillatoriophycideae</taxon>
        <taxon>Aerosakkonematales</taxon>
        <taxon>Aerosakkonemataceae</taxon>
        <taxon>Floridanema</taxon>
        <taxon>Floridanema aerugineum</taxon>
    </lineage>
</organism>
<feature type="domain" description="N-acetyltransferase" evidence="1">
    <location>
        <begin position="12"/>
        <end position="134"/>
    </location>
</feature>
<keyword evidence="3" id="KW-1185">Reference proteome</keyword>
<dbReference type="GO" id="GO:0016746">
    <property type="term" value="F:acyltransferase activity"/>
    <property type="evidence" value="ECO:0007669"/>
    <property type="project" value="UniProtKB-KW"/>
</dbReference>
<keyword evidence="2" id="KW-0808">Transferase</keyword>
<name>A0ABV4X8Z1_9CYAN</name>
<dbReference type="EC" id="2.3.-.-" evidence="2"/>
<dbReference type="PROSITE" id="PS51186">
    <property type="entry name" value="GNAT"/>
    <property type="match status" value="1"/>
</dbReference>
<accession>A0ABV4X8Z1</accession>
<evidence type="ECO:0000313" key="3">
    <source>
        <dbReference type="Proteomes" id="UP001576774"/>
    </source>
</evidence>
<dbReference type="Proteomes" id="UP001576774">
    <property type="component" value="Unassembled WGS sequence"/>
</dbReference>
<dbReference type="CDD" id="cd04301">
    <property type="entry name" value="NAT_SF"/>
    <property type="match status" value="1"/>
</dbReference>
<proteinExistence type="predicted"/>
<gene>
    <name evidence="2" type="ORF">ACE1CC_20590</name>
</gene>
<dbReference type="SUPFAM" id="SSF55729">
    <property type="entry name" value="Acyl-CoA N-acyltransferases (Nat)"/>
    <property type="match status" value="1"/>
</dbReference>
<dbReference type="InterPro" id="IPR000182">
    <property type="entry name" value="GNAT_dom"/>
</dbReference>
<dbReference type="InterPro" id="IPR016181">
    <property type="entry name" value="Acyl_CoA_acyltransferase"/>
</dbReference>
<evidence type="ECO:0000313" key="2">
    <source>
        <dbReference type="EMBL" id="MFB2879259.1"/>
    </source>
</evidence>
<dbReference type="EMBL" id="JBHFNQ010000161">
    <property type="protein sequence ID" value="MFB2879259.1"/>
    <property type="molecule type" value="Genomic_DNA"/>
</dbReference>
<keyword evidence="2" id="KW-0012">Acyltransferase</keyword>